<organism evidence="1 2">
    <name type="scientific">Brevibacillus agri</name>
    <dbReference type="NCBI Taxonomy" id="51101"/>
    <lineage>
        <taxon>Bacteria</taxon>
        <taxon>Bacillati</taxon>
        <taxon>Bacillota</taxon>
        <taxon>Bacilli</taxon>
        <taxon>Bacillales</taxon>
        <taxon>Paenibacillaceae</taxon>
        <taxon>Brevibacillus</taxon>
    </lineage>
</organism>
<comment type="caution">
    <text evidence="1">The sequence shown here is derived from an EMBL/GenBank/DDBJ whole genome shotgun (WGS) entry which is preliminary data.</text>
</comment>
<feature type="non-terminal residue" evidence="1">
    <location>
        <position position="1"/>
    </location>
</feature>
<dbReference type="Proteomes" id="UP000276178">
    <property type="component" value="Unassembled WGS sequence"/>
</dbReference>
<protein>
    <submittedName>
        <fullName evidence="1">Uncharacterized protein</fullName>
    </submittedName>
</protein>
<dbReference type="RefSeq" id="WP_221175380.1">
    <property type="nucleotide sequence ID" value="NZ_JARMDL010000160.1"/>
</dbReference>
<evidence type="ECO:0000313" key="2">
    <source>
        <dbReference type="Proteomes" id="UP000276178"/>
    </source>
</evidence>
<dbReference type="AlphaFoldDB" id="A0A3M8A2D2"/>
<name>A0A3M8A2D2_9BACL</name>
<proteinExistence type="predicted"/>
<evidence type="ECO:0000313" key="1">
    <source>
        <dbReference type="EMBL" id="RNB45373.1"/>
    </source>
</evidence>
<reference evidence="1 2" key="1">
    <citation type="submission" date="2018-10" db="EMBL/GenBank/DDBJ databases">
        <title>Phylogenomics of Brevibacillus.</title>
        <authorList>
            <person name="Dunlap C."/>
        </authorList>
    </citation>
    <scope>NUCLEOTIDE SEQUENCE [LARGE SCALE GENOMIC DNA]</scope>
    <source>
        <strain evidence="1 2">NRRL NRS 1219</strain>
    </source>
</reference>
<gene>
    <name evidence="1" type="ORF">EB820_25735</name>
</gene>
<accession>A0A3M8A2D2</accession>
<dbReference type="EMBL" id="RHHN01000140">
    <property type="protein sequence ID" value="RNB45373.1"/>
    <property type="molecule type" value="Genomic_DNA"/>
</dbReference>
<sequence>APDLGLGVAGAGAAVGTIRNTGNLAAKIEANAMAQLRKMEQASGAHFFSRHGAQTTLAQQYNRAITGLTPDGIAGRMVDSSRFLTHLKQLNAVQRAETIFRQTGKTVFDFDMGEIIGEGYLRGGGNVINTTKVQAVFKDGKLVTLYPKLR</sequence>